<feature type="modified residue" description="N6-(pyridoxal phosphate)lysine" evidence="12">
    <location>
        <position position="208"/>
    </location>
</feature>
<dbReference type="InterPro" id="IPR005861">
    <property type="entry name" value="HisP_aminotrans"/>
</dbReference>
<comment type="cofactor">
    <cofactor evidence="1 12">
        <name>pyridoxal 5'-phosphate</name>
        <dbReference type="ChEBI" id="CHEBI:597326"/>
    </cofactor>
</comment>
<dbReference type="OrthoDB" id="9813612at2"/>
<proteinExistence type="inferred from homology"/>
<organism evidence="14 15">
    <name type="scientific">Taibaiella chishuiensis</name>
    <dbReference type="NCBI Taxonomy" id="1434707"/>
    <lineage>
        <taxon>Bacteria</taxon>
        <taxon>Pseudomonadati</taxon>
        <taxon>Bacteroidota</taxon>
        <taxon>Chitinophagia</taxon>
        <taxon>Chitinophagales</taxon>
        <taxon>Chitinophagaceae</taxon>
        <taxon>Taibaiella</taxon>
    </lineage>
</organism>
<dbReference type="InterPro" id="IPR015422">
    <property type="entry name" value="PyrdxlP-dep_Trfase_small"/>
</dbReference>
<evidence type="ECO:0000313" key="14">
    <source>
        <dbReference type="EMBL" id="PSK94673.1"/>
    </source>
</evidence>
<evidence type="ECO:0000256" key="1">
    <source>
        <dbReference type="ARBA" id="ARBA00001933"/>
    </source>
</evidence>
<evidence type="ECO:0000256" key="7">
    <source>
        <dbReference type="ARBA" id="ARBA00022605"/>
    </source>
</evidence>
<evidence type="ECO:0000256" key="6">
    <source>
        <dbReference type="ARBA" id="ARBA00022576"/>
    </source>
</evidence>
<dbReference type="InterPro" id="IPR015424">
    <property type="entry name" value="PyrdxlP-dep_Trfase"/>
</dbReference>
<keyword evidence="9 12" id="KW-0663">Pyridoxal phosphate</keyword>
<dbReference type="GO" id="GO:0004400">
    <property type="term" value="F:histidinol-phosphate transaminase activity"/>
    <property type="evidence" value="ECO:0007669"/>
    <property type="project" value="UniProtKB-UniRule"/>
</dbReference>
<dbReference type="GO" id="GO:0000105">
    <property type="term" value="P:L-histidine biosynthetic process"/>
    <property type="evidence" value="ECO:0007669"/>
    <property type="project" value="UniProtKB-UniRule"/>
</dbReference>
<dbReference type="NCBIfam" id="TIGR01141">
    <property type="entry name" value="hisC"/>
    <property type="match status" value="1"/>
</dbReference>
<keyword evidence="8 12" id="KW-0808">Transferase</keyword>
<evidence type="ECO:0000256" key="10">
    <source>
        <dbReference type="ARBA" id="ARBA00023102"/>
    </source>
</evidence>
<comment type="subunit">
    <text evidence="5 12">Homodimer.</text>
</comment>
<dbReference type="InterPro" id="IPR001917">
    <property type="entry name" value="Aminotrans_II_pyridoxalP_BS"/>
</dbReference>
<comment type="catalytic activity">
    <reaction evidence="11 12">
        <text>L-histidinol phosphate + 2-oxoglutarate = 3-(imidazol-4-yl)-2-oxopropyl phosphate + L-glutamate</text>
        <dbReference type="Rhea" id="RHEA:23744"/>
        <dbReference type="ChEBI" id="CHEBI:16810"/>
        <dbReference type="ChEBI" id="CHEBI:29985"/>
        <dbReference type="ChEBI" id="CHEBI:57766"/>
        <dbReference type="ChEBI" id="CHEBI:57980"/>
        <dbReference type="EC" id="2.6.1.9"/>
    </reaction>
</comment>
<feature type="domain" description="Aminotransferase class I/classII large" evidence="13">
    <location>
        <begin position="40"/>
        <end position="341"/>
    </location>
</feature>
<keyword evidence="7 12" id="KW-0028">Amino-acid biosynthesis</keyword>
<reference evidence="14 15" key="1">
    <citation type="submission" date="2018-03" db="EMBL/GenBank/DDBJ databases">
        <title>Genomic Encyclopedia of Type Strains, Phase III (KMG-III): the genomes of soil and plant-associated and newly described type strains.</title>
        <authorList>
            <person name="Whitman W."/>
        </authorList>
    </citation>
    <scope>NUCLEOTIDE SEQUENCE [LARGE SCALE GENOMIC DNA]</scope>
    <source>
        <strain evidence="14 15">CGMCC 1.12700</strain>
    </source>
</reference>
<comment type="caution">
    <text evidence="14">The sequence shown here is derived from an EMBL/GenBank/DDBJ whole genome shotgun (WGS) entry which is preliminary data.</text>
</comment>
<dbReference type="Pfam" id="PF00155">
    <property type="entry name" value="Aminotran_1_2"/>
    <property type="match status" value="1"/>
</dbReference>
<dbReference type="AlphaFoldDB" id="A0A2P8DBR7"/>
<evidence type="ECO:0000256" key="8">
    <source>
        <dbReference type="ARBA" id="ARBA00022679"/>
    </source>
</evidence>
<comment type="similarity">
    <text evidence="4 12">Belongs to the class-II pyridoxal-phosphate-dependent aminotransferase family. Histidinol-phosphate aminotransferase subfamily.</text>
</comment>
<dbReference type="PROSITE" id="PS00599">
    <property type="entry name" value="AA_TRANSFER_CLASS_2"/>
    <property type="match status" value="1"/>
</dbReference>
<dbReference type="EMBL" id="PYGD01000001">
    <property type="protein sequence ID" value="PSK94673.1"/>
    <property type="molecule type" value="Genomic_DNA"/>
</dbReference>
<dbReference type="Proteomes" id="UP000240572">
    <property type="component" value="Unassembled WGS sequence"/>
</dbReference>
<name>A0A2P8DBR7_9BACT</name>
<keyword evidence="6 12" id="KW-0032">Aminotransferase</keyword>
<evidence type="ECO:0000256" key="11">
    <source>
        <dbReference type="ARBA" id="ARBA00047481"/>
    </source>
</evidence>
<dbReference type="InterPro" id="IPR004839">
    <property type="entry name" value="Aminotransferase_I/II_large"/>
</dbReference>
<sequence length="351" mass="39076">MIERLIRDNIRKLEAYASARSEFKGKASVFLDANENAMGSPAGDNLNRYPDPLQTSLKQIVSDLKRVPEACIFLGNGSDEPIDLLFRMFCKPGQDNVIQLTPTYGMYQVAAGINDVAIRNVPLQDDFSMDALKVLTAADADTKLIFICSPNNPTGNLMDRKQVELLLKRFKGLVVVDEAYIDFAAPGASVADLLHKYERLVVLQTFSKAWGMAGLRIGMALASPVLVAIMNKVKAPYNIGTLAQEYAIRALRNQKWIHSWTRETIAQRQMLYLALGRLPFVIKVFPSEANFLLVKVVDAQQLYDYLLARGIVVRNRATVKGCEGCLRITVGSLEENEQLLLALESYSKQSL</sequence>
<dbReference type="PANTHER" id="PTHR42885:SF2">
    <property type="entry name" value="HISTIDINOL-PHOSPHATE AMINOTRANSFERASE"/>
    <property type="match status" value="1"/>
</dbReference>
<evidence type="ECO:0000256" key="4">
    <source>
        <dbReference type="ARBA" id="ARBA00007970"/>
    </source>
</evidence>
<protein>
    <recommendedName>
        <fullName evidence="12">Histidinol-phosphate aminotransferase</fullName>
        <ecNumber evidence="12">2.6.1.9</ecNumber>
    </recommendedName>
    <alternativeName>
        <fullName evidence="12">Imidazole acetol-phosphate transaminase</fullName>
    </alternativeName>
</protein>
<dbReference type="SUPFAM" id="SSF53383">
    <property type="entry name" value="PLP-dependent transferases"/>
    <property type="match status" value="1"/>
</dbReference>
<comment type="pathway">
    <text evidence="3">Lipid metabolism.</text>
</comment>
<dbReference type="Gene3D" id="3.40.640.10">
    <property type="entry name" value="Type I PLP-dependent aspartate aminotransferase-like (Major domain)"/>
    <property type="match status" value="1"/>
</dbReference>
<comment type="pathway">
    <text evidence="2 12">Amino-acid biosynthesis; L-histidine biosynthesis; L-histidine from 5-phospho-alpha-D-ribose 1-diphosphate: step 7/9.</text>
</comment>
<evidence type="ECO:0000313" key="15">
    <source>
        <dbReference type="Proteomes" id="UP000240572"/>
    </source>
</evidence>
<dbReference type="HAMAP" id="MF_01023">
    <property type="entry name" value="HisC_aminotrans_2"/>
    <property type="match status" value="1"/>
</dbReference>
<keyword evidence="15" id="KW-1185">Reference proteome</keyword>
<keyword evidence="10 12" id="KW-0368">Histidine biosynthesis</keyword>
<dbReference type="Gene3D" id="3.90.1150.10">
    <property type="entry name" value="Aspartate Aminotransferase, domain 1"/>
    <property type="match status" value="1"/>
</dbReference>
<accession>A0A2P8DBR7</accession>
<evidence type="ECO:0000256" key="5">
    <source>
        <dbReference type="ARBA" id="ARBA00011738"/>
    </source>
</evidence>
<evidence type="ECO:0000256" key="9">
    <source>
        <dbReference type="ARBA" id="ARBA00022898"/>
    </source>
</evidence>
<dbReference type="RefSeq" id="WP_106521364.1">
    <property type="nucleotide sequence ID" value="NZ_PYGD01000001.1"/>
</dbReference>
<dbReference type="InterPro" id="IPR015421">
    <property type="entry name" value="PyrdxlP-dep_Trfase_major"/>
</dbReference>
<dbReference type="UniPathway" id="UPA00031">
    <property type="reaction ID" value="UER00012"/>
</dbReference>
<evidence type="ECO:0000256" key="12">
    <source>
        <dbReference type="HAMAP-Rule" id="MF_01023"/>
    </source>
</evidence>
<dbReference type="PANTHER" id="PTHR42885">
    <property type="entry name" value="HISTIDINOL-PHOSPHATE AMINOTRANSFERASE-RELATED"/>
    <property type="match status" value="1"/>
</dbReference>
<evidence type="ECO:0000256" key="3">
    <source>
        <dbReference type="ARBA" id="ARBA00005189"/>
    </source>
</evidence>
<dbReference type="GO" id="GO:0030170">
    <property type="term" value="F:pyridoxal phosphate binding"/>
    <property type="evidence" value="ECO:0007669"/>
    <property type="project" value="InterPro"/>
</dbReference>
<gene>
    <name evidence="12" type="primary">hisC</name>
    <name evidence="14" type="ORF">B0I18_101833</name>
</gene>
<evidence type="ECO:0000259" key="13">
    <source>
        <dbReference type="Pfam" id="PF00155"/>
    </source>
</evidence>
<evidence type="ECO:0000256" key="2">
    <source>
        <dbReference type="ARBA" id="ARBA00005011"/>
    </source>
</evidence>
<dbReference type="CDD" id="cd00609">
    <property type="entry name" value="AAT_like"/>
    <property type="match status" value="1"/>
</dbReference>
<dbReference type="EC" id="2.6.1.9" evidence="12"/>